<dbReference type="EMBL" id="JARXVH010000007">
    <property type="protein sequence ID" value="MDH6217410.1"/>
    <property type="molecule type" value="Genomic_DNA"/>
</dbReference>
<comment type="similarity">
    <text evidence="1">In the C-terminal section; belongs to the class-I pyridoxal-phosphate-dependent aminotransferase family.</text>
</comment>
<dbReference type="Gene3D" id="3.40.640.10">
    <property type="entry name" value="Type I PLP-dependent aspartate aminotransferase-like (Major domain)"/>
    <property type="match status" value="1"/>
</dbReference>
<dbReference type="Pfam" id="PF00155">
    <property type="entry name" value="Aminotran_1_2"/>
    <property type="match status" value="1"/>
</dbReference>
<dbReference type="PRINTS" id="PR00035">
    <property type="entry name" value="HTHGNTR"/>
</dbReference>
<reference evidence="8 9" key="1">
    <citation type="submission" date="2023-04" db="EMBL/GenBank/DDBJ databases">
        <title>Forest soil microbial communities from Buena Vista Peninsula, Colon Province, Panama.</title>
        <authorList>
            <person name="Bouskill N."/>
        </authorList>
    </citation>
    <scope>NUCLEOTIDE SEQUENCE [LARGE SCALE GENOMIC DNA]</scope>
    <source>
        <strain evidence="8 9">GGS1</strain>
    </source>
</reference>
<dbReference type="Pfam" id="PF00392">
    <property type="entry name" value="GntR"/>
    <property type="match status" value="1"/>
</dbReference>
<evidence type="ECO:0000313" key="9">
    <source>
        <dbReference type="Proteomes" id="UP001160499"/>
    </source>
</evidence>
<evidence type="ECO:0000256" key="2">
    <source>
        <dbReference type="ARBA" id="ARBA00022898"/>
    </source>
</evidence>
<dbReference type="PANTHER" id="PTHR46577:SF1">
    <property type="entry name" value="HTH-TYPE TRANSCRIPTIONAL REGULATORY PROTEIN GABR"/>
    <property type="match status" value="1"/>
</dbReference>
<keyword evidence="2" id="KW-0663">Pyridoxal phosphate</keyword>
<dbReference type="CDD" id="cd07377">
    <property type="entry name" value="WHTH_GntR"/>
    <property type="match status" value="1"/>
</dbReference>
<feature type="domain" description="HTH gntR-type" evidence="7">
    <location>
        <begin position="19"/>
        <end position="87"/>
    </location>
</feature>
<feature type="region of interest" description="Disordered" evidence="6">
    <location>
        <begin position="95"/>
        <end position="164"/>
    </location>
</feature>
<dbReference type="InterPro" id="IPR004839">
    <property type="entry name" value="Aminotransferase_I/II_large"/>
</dbReference>
<proteinExistence type="inferred from homology"/>
<dbReference type="PANTHER" id="PTHR46577">
    <property type="entry name" value="HTH-TYPE TRANSCRIPTIONAL REGULATORY PROTEIN GABR"/>
    <property type="match status" value="1"/>
</dbReference>
<dbReference type="InterPro" id="IPR015424">
    <property type="entry name" value="PyrdxlP-dep_Trfase"/>
</dbReference>
<evidence type="ECO:0000256" key="3">
    <source>
        <dbReference type="ARBA" id="ARBA00023015"/>
    </source>
</evidence>
<dbReference type="Proteomes" id="UP001160499">
    <property type="component" value="Unassembled WGS sequence"/>
</dbReference>
<evidence type="ECO:0000256" key="6">
    <source>
        <dbReference type="SAM" id="MobiDB-lite"/>
    </source>
</evidence>
<evidence type="ECO:0000256" key="5">
    <source>
        <dbReference type="ARBA" id="ARBA00023163"/>
    </source>
</evidence>
<dbReference type="SUPFAM" id="SSF46785">
    <property type="entry name" value="Winged helix' DNA-binding domain"/>
    <property type="match status" value="1"/>
</dbReference>
<gene>
    <name evidence="8" type="ORF">M2283_004738</name>
</gene>
<evidence type="ECO:0000256" key="1">
    <source>
        <dbReference type="ARBA" id="ARBA00005384"/>
    </source>
</evidence>
<organism evidence="8 9">
    <name type="scientific">Streptomyces pseudovenezuelae</name>
    <dbReference type="NCBI Taxonomy" id="67350"/>
    <lineage>
        <taxon>Bacteria</taxon>
        <taxon>Bacillati</taxon>
        <taxon>Actinomycetota</taxon>
        <taxon>Actinomycetes</taxon>
        <taxon>Kitasatosporales</taxon>
        <taxon>Streptomycetaceae</taxon>
        <taxon>Streptomyces</taxon>
        <taxon>Streptomyces aurantiacus group</taxon>
    </lineage>
</organism>
<dbReference type="GO" id="GO:0008483">
    <property type="term" value="F:transaminase activity"/>
    <property type="evidence" value="ECO:0007669"/>
    <property type="project" value="UniProtKB-KW"/>
</dbReference>
<keyword evidence="8" id="KW-0808">Transferase</keyword>
<keyword evidence="9" id="KW-1185">Reference proteome</keyword>
<keyword evidence="5" id="KW-0804">Transcription</keyword>
<comment type="caution">
    <text evidence="8">The sequence shown here is derived from an EMBL/GenBank/DDBJ whole genome shotgun (WGS) entry which is preliminary data.</text>
</comment>
<dbReference type="InterPro" id="IPR036388">
    <property type="entry name" value="WH-like_DNA-bd_sf"/>
</dbReference>
<dbReference type="InterPro" id="IPR015421">
    <property type="entry name" value="PyrdxlP-dep_Trfase_major"/>
</dbReference>
<dbReference type="InterPro" id="IPR036390">
    <property type="entry name" value="WH_DNA-bd_sf"/>
</dbReference>
<evidence type="ECO:0000256" key="4">
    <source>
        <dbReference type="ARBA" id="ARBA00023125"/>
    </source>
</evidence>
<keyword evidence="3" id="KW-0805">Transcription regulation</keyword>
<name>A0ABT6LM79_9ACTN</name>
<dbReference type="InterPro" id="IPR051446">
    <property type="entry name" value="HTH_trans_reg/aminotransferase"/>
</dbReference>
<protein>
    <submittedName>
        <fullName evidence="8">GntR family transcriptional regulator/MocR family aminotransferase</fullName>
    </submittedName>
</protein>
<dbReference type="SMART" id="SM00345">
    <property type="entry name" value="HTH_GNTR"/>
    <property type="match status" value="1"/>
</dbReference>
<dbReference type="InterPro" id="IPR000524">
    <property type="entry name" value="Tscrpt_reg_HTH_GntR"/>
</dbReference>
<dbReference type="RefSeq" id="WP_280878334.1">
    <property type="nucleotide sequence ID" value="NZ_JARXVH010000007.1"/>
</dbReference>
<dbReference type="PROSITE" id="PS50949">
    <property type="entry name" value="HTH_GNTR"/>
    <property type="match status" value="1"/>
</dbReference>
<accession>A0ABT6LM79</accession>
<evidence type="ECO:0000259" key="7">
    <source>
        <dbReference type="PROSITE" id="PS50949"/>
    </source>
</evidence>
<evidence type="ECO:0000313" key="8">
    <source>
        <dbReference type="EMBL" id="MDH6217410.1"/>
    </source>
</evidence>
<dbReference type="CDD" id="cd00609">
    <property type="entry name" value="AAT_like"/>
    <property type="match status" value="1"/>
</dbReference>
<keyword evidence="8" id="KW-0032">Aminotransferase</keyword>
<keyword evidence="4" id="KW-0238">DNA-binding</keyword>
<dbReference type="SUPFAM" id="SSF53383">
    <property type="entry name" value="PLP-dependent transferases"/>
    <property type="match status" value="1"/>
</dbReference>
<dbReference type="Gene3D" id="1.10.10.10">
    <property type="entry name" value="Winged helix-like DNA-binding domain superfamily/Winged helix DNA-binding domain"/>
    <property type="match status" value="1"/>
</dbReference>
<feature type="compositionally biased region" description="Gly residues" evidence="6">
    <location>
        <begin position="95"/>
        <end position="106"/>
    </location>
</feature>
<sequence length="510" mass="55102">MEKTWATFGVDLHLEPTGPGVRRGLTDALREAVRTGRLTPGTRLPSSRTLATDLAIARNTVADAYADLVAEGWLTARQGSGTRVAAGVGDGGVEAGVEGGAEGGPAAGSSWRAHATPAEQRGRPDARPTDSAPRPDPRRPREEHRPRPREEHRPAYDLVPGTPDLGSFPRAEWLKAARRALAEVPSQSLGYGDPRGRIELRTALAGYLARARGVRADPDRILVCAGISQGLRILGAVLRARGASTVAVESYGLYIHWRLLAADGLRTVPLPFDERGTDPRELTDEGAVLLTPAHQFPMGGTLHRDRRAAVVDWARRTGGMVIEDDYDGEFRYDRQPVGALQGLDPDHVVYAGTASKALAPGLRLAWLILPPDLVREAVRAKGGIDSCGALDQLTLAEFITSGAYDRHVRASRLRYRRRRDALVAELAHRAPQVRATGIAAGMHLVLRLPPGTEQETLRAAAWQGLAVHGLHRYQHPDARVERRDALVVGYGTPPEHAWSGALEALCRALP</sequence>
<feature type="compositionally biased region" description="Basic and acidic residues" evidence="6">
    <location>
        <begin position="120"/>
        <end position="155"/>
    </location>
</feature>